<reference evidence="10 11" key="1">
    <citation type="submission" date="2018-05" db="EMBL/GenBank/DDBJ databases">
        <title>Streptomyces venezuelae.</title>
        <authorList>
            <person name="Kim W."/>
            <person name="Lee N."/>
            <person name="Cho B.-K."/>
        </authorList>
    </citation>
    <scope>NUCLEOTIDE SEQUENCE [LARGE SCALE GENOMIC DNA]</scope>
    <source>
        <strain evidence="10 11">ATCC 14583</strain>
    </source>
</reference>
<evidence type="ECO:0000256" key="8">
    <source>
        <dbReference type="SAM" id="MobiDB-lite"/>
    </source>
</evidence>
<evidence type="ECO:0000256" key="3">
    <source>
        <dbReference type="ARBA" id="ARBA00022475"/>
    </source>
</evidence>
<evidence type="ECO:0000313" key="11">
    <source>
        <dbReference type="Proteomes" id="UP000323046"/>
    </source>
</evidence>
<evidence type="ECO:0000256" key="7">
    <source>
        <dbReference type="RuleBase" id="RU363032"/>
    </source>
</evidence>
<dbReference type="GO" id="GO:0005886">
    <property type="term" value="C:plasma membrane"/>
    <property type="evidence" value="ECO:0007669"/>
    <property type="project" value="UniProtKB-SubCell"/>
</dbReference>
<keyword evidence="2 7" id="KW-0813">Transport</keyword>
<feature type="transmembrane region" description="Helical" evidence="7">
    <location>
        <begin position="237"/>
        <end position="266"/>
    </location>
</feature>
<sequence>MSELIKSPVELPDVPSPARPRTAGGTAEQAGEETTAGPATSYWKVVCSTYLHNKLAVLGLVIVTVLALTAAFGPFLTPHDAYAQDLNNTMAGPSAEHWFGTDGLGRDLFARLVVGTRLALLIGLASIALTCGVGVLLGALAGYAGRWIDSVIMRTADVFLAFPLLVGAITIILVTGQGVWPVIVALALFSWATVARLLRSSILTVREADYVAAARALGAGHTRIVLRHILPNSISPVLIYAAFNTGTAIVGVASLSFLGIGVAPGVPEWGNILAEGRQFIGVSDHLWVFPSLAIILTVLGFVFVGDGLRDALDPKLR</sequence>
<dbReference type="InterPro" id="IPR025966">
    <property type="entry name" value="OppC_N"/>
</dbReference>
<keyword evidence="4 7" id="KW-0812">Transmembrane</keyword>
<evidence type="ECO:0000256" key="5">
    <source>
        <dbReference type="ARBA" id="ARBA00022989"/>
    </source>
</evidence>
<dbReference type="EMBL" id="CP029193">
    <property type="protein sequence ID" value="QES29235.1"/>
    <property type="molecule type" value="Genomic_DNA"/>
</dbReference>
<evidence type="ECO:0000256" key="4">
    <source>
        <dbReference type="ARBA" id="ARBA00022692"/>
    </source>
</evidence>
<protein>
    <submittedName>
        <fullName evidence="10">Peptide ABC transporter permease</fullName>
    </submittedName>
</protein>
<feature type="transmembrane region" description="Helical" evidence="7">
    <location>
        <begin position="180"/>
        <end position="198"/>
    </location>
</feature>
<dbReference type="SUPFAM" id="SSF161098">
    <property type="entry name" value="MetI-like"/>
    <property type="match status" value="1"/>
</dbReference>
<feature type="transmembrane region" description="Helical" evidence="7">
    <location>
        <begin position="55"/>
        <end position="76"/>
    </location>
</feature>
<dbReference type="CDD" id="cd06261">
    <property type="entry name" value="TM_PBP2"/>
    <property type="match status" value="1"/>
</dbReference>
<dbReference type="PANTHER" id="PTHR43386">
    <property type="entry name" value="OLIGOPEPTIDE TRANSPORT SYSTEM PERMEASE PROTEIN APPC"/>
    <property type="match status" value="1"/>
</dbReference>
<keyword evidence="6 7" id="KW-0472">Membrane</keyword>
<dbReference type="Pfam" id="PF12911">
    <property type="entry name" value="OppC_N"/>
    <property type="match status" value="1"/>
</dbReference>
<dbReference type="PROSITE" id="PS50928">
    <property type="entry name" value="ABC_TM1"/>
    <property type="match status" value="1"/>
</dbReference>
<feature type="transmembrane region" description="Helical" evidence="7">
    <location>
        <begin position="156"/>
        <end position="174"/>
    </location>
</feature>
<evidence type="ECO:0000256" key="6">
    <source>
        <dbReference type="ARBA" id="ARBA00023136"/>
    </source>
</evidence>
<feature type="transmembrane region" description="Helical" evidence="7">
    <location>
        <begin position="286"/>
        <end position="308"/>
    </location>
</feature>
<dbReference type="Pfam" id="PF00528">
    <property type="entry name" value="BPD_transp_1"/>
    <property type="match status" value="1"/>
</dbReference>
<proteinExistence type="inferred from homology"/>
<keyword evidence="5 7" id="KW-1133">Transmembrane helix</keyword>
<evidence type="ECO:0000313" key="10">
    <source>
        <dbReference type="EMBL" id="QES29235.1"/>
    </source>
</evidence>
<accession>A0A5P2BFF3</accession>
<comment type="subcellular location">
    <subcellularLocation>
        <location evidence="1 7">Cell membrane</location>
        <topology evidence="1 7">Multi-pass membrane protein</topology>
    </subcellularLocation>
</comment>
<dbReference type="RefSeq" id="WP_150171780.1">
    <property type="nucleotide sequence ID" value="NZ_CP029193.1"/>
</dbReference>
<dbReference type="Proteomes" id="UP000323046">
    <property type="component" value="Chromosome"/>
</dbReference>
<comment type="similarity">
    <text evidence="7">Belongs to the binding-protein-dependent transport system permease family.</text>
</comment>
<dbReference type="InterPro" id="IPR035906">
    <property type="entry name" value="MetI-like_sf"/>
</dbReference>
<feature type="transmembrane region" description="Helical" evidence="7">
    <location>
        <begin position="118"/>
        <end position="144"/>
    </location>
</feature>
<dbReference type="AlphaFoldDB" id="A0A5P2BFF3"/>
<organism evidence="10 11">
    <name type="scientific">Streptomyces venezuelae</name>
    <dbReference type="NCBI Taxonomy" id="54571"/>
    <lineage>
        <taxon>Bacteria</taxon>
        <taxon>Bacillati</taxon>
        <taxon>Actinomycetota</taxon>
        <taxon>Actinomycetes</taxon>
        <taxon>Kitasatosporales</taxon>
        <taxon>Streptomycetaceae</taxon>
        <taxon>Streptomyces</taxon>
    </lineage>
</organism>
<dbReference type="InterPro" id="IPR050366">
    <property type="entry name" value="BP-dependent_transpt_permease"/>
</dbReference>
<keyword evidence="3" id="KW-1003">Cell membrane</keyword>
<name>A0A5P2BFF3_STRVZ</name>
<dbReference type="OrthoDB" id="9812701at2"/>
<dbReference type="GO" id="GO:0055085">
    <property type="term" value="P:transmembrane transport"/>
    <property type="evidence" value="ECO:0007669"/>
    <property type="project" value="InterPro"/>
</dbReference>
<feature type="region of interest" description="Disordered" evidence="8">
    <location>
        <begin position="1"/>
        <end position="35"/>
    </location>
</feature>
<evidence type="ECO:0000256" key="1">
    <source>
        <dbReference type="ARBA" id="ARBA00004651"/>
    </source>
</evidence>
<dbReference type="Gene3D" id="1.10.3720.10">
    <property type="entry name" value="MetI-like"/>
    <property type="match status" value="1"/>
</dbReference>
<evidence type="ECO:0000256" key="2">
    <source>
        <dbReference type="ARBA" id="ARBA00022448"/>
    </source>
</evidence>
<dbReference type="InterPro" id="IPR000515">
    <property type="entry name" value="MetI-like"/>
</dbReference>
<evidence type="ECO:0000259" key="9">
    <source>
        <dbReference type="PROSITE" id="PS50928"/>
    </source>
</evidence>
<dbReference type="PANTHER" id="PTHR43386:SF1">
    <property type="entry name" value="D,D-DIPEPTIDE TRANSPORT SYSTEM PERMEASE PROTEIN DDPC-RELATED"/>
    <property type="match status" value="1"/>
</dbReference>
<keyword evidence="11" id="KW-1185">Reference proteome</keyword>
<gene>
    <name evidence="10" type="ORF">DEJ47_24890</name>
</gene>
<feature type="domain" description="ABC transmembrane type-1" evidence="9">
    <location>
        <begin position="116"/>
        <end position="305"/>
    </location>
</feature>